<dbReference type="GO" id="GO:0005829">
    <property type="term" value="C:cytosol"/>
    <property type="evidence" value="ECO:0007669"/>
    <property type="project" value="TreeGrafter"/>
</dbReference>
<sequence>MDTIFTKIDHTMSLPGMQYLYYILRRPLFKENPLNKRYEIIDRLRNNSDISQGIQYYLSILGKEEGKEIFAYFEEGMNVDTNYSTLYQILSYIPFLSLILLLINLRIGFAIFILTFMVNTVVYNSNKHKIYAEMETFKYLGNLIYCAENIMKLNIDSLGLNQNSLEELLQNTKKIKRNISKINFNDELKTEAQLLIDYYNMIVLREPKVFYRVVKQLNENKEDFLKMYTIVGEIDAYISVSSYTSGLDYFIKPKLRKENCRFYLEVDKMYHPLLEKPVPYTFEFNNKGVLITGSNASGKSTFLRTIGINSIFAQTLNIVLAKGYTSSYFRLFTSIGTTDSIVEGDSYFMAEAKALKRIIDSIASDEPILCILDEIFRGTNTAERISAASVVLNYMINNNSCVIAATHDLELISLVNNKYENYHFKETIKSKDIIFDYILRKGPCVSRNAIAILEYLDYPSEIYEKALVQVENYSIISNK</sequence>
<feature type="transmembrane region" description="Helical" evidence="4">
    <location>
        <begin position="95"/>
        <end position="118"/>
    </location>
</feature>
<dbReference type="GO" id="GO:0006298">
    <property type="term" value="P:mismatch repair"/>
    <property type="evidence" value="ECO:0007669"/>
    <property type="project" value="InterPro"/>
</dbReference>
<keyword evidence="2" id="KW-0067">ATP-binding</keyword>
<gene>
    <name evidence="7" type="ORF">CUESP1_2641</name>
</gene>
<dbReference type="InterPro" id="IPR036187">
    <property type="entry name" value="DNA_mismatch_repair_MutS_sf"/>
</dbReference>
<dbReference type="InterPro" id="IPR027417">
    <property type="entry name" value="P-loop_NTPase"/>
</dbReference>
<evidence type="ECO:0000256" key="1">
    <source>
        <dbReference type="ARBA" id="ARBA00022741"/>
    </source>
</evidence>
<dbReference type="PANTHER" id="PTHR11361:SF152">
    <property type="entry name" value="DNA MISMATCH REPAIR PROTEIN"/>
    <property type="match status" value="1"/>
</dbReference>
<dbReference type="InterPro" id="IPR000432">
    <property type="entry name" value="DNA_mismatch_repair_MutS_C"/>
</dbReference>
<proteinExistence type="predicted"/>
<dbReference type="AlphaFoldDB" id="M1ZDC6"/>
<dbReference type="EMBL" id="LT669839">
    <property type="protein sequence ID" value="SHD77983.1"/>
    <property type="molecule type" value="Genomic_DNA"/>
</dbReference>
<dbReference type="GO" id="GO:0030983">
    <property type="term" value="F:mismatched DNA binding"/>
    <property type="evidence" value="ECO:0007669"/>
    <property type="project" value="InterPro"/>
</dbReference>
<feature type="domain" description="DNA mismatch repair protein MutS core" evidence="5">
    <location>
        <begin position="2"/>
        <end position="277"/>
    </location>
</feature>
<dbReference type="Pfam" id="PF00488">
    <property type="entry name" value="MutS_V"/>
    <property type="match status" value="1"/>
</dbReference>
<dbReference type="SMART" id="SM00533">
    <property type="entry name" value="MUTSd"/>
    <property type="match status" value="1"/>
</dbReference>
<reference evidence="7 8" key="1">
    <citation type="submission" date="2016-11" db="EMBL/GenBank/DDBJ databases">
        <authorList>
            <person name="Manzoor S."/>
        </authorList>
    </citation>
    <scope>NUCLEOTIDE SEQUENCE [LARGE SCALE GENOMIC DNA]</scope>
    <source>
        <strain evidence="7">Clostridium ultunense strain Esp</strain>
    </source>
</reference>
<dbReference type="PANTHER" id="PTHR11361">
    <property type="entry name" value="DNA MISMATCH REPAIR PROTEIN MUTS FAMILY MEMBER"/>
    <property type="match status" value="1"/>
</dbReference>
<dbReference type="RefSeq" id="WP_005585973.1">
    <property type="nucleotide sequence ID" value="NZ_LT669839.1"/>
</dbReference>
<feature type="domain" description="DNA mismatch repair proteins mutS family" evidence="6">
    <location>
        <begin position="286"/>
        <end position="471"/>
    </location>
</feature>
<dbReference type="SMART" id="SM00534">
    <property type="entry name" value="MUTSac"/>
    <property type="match status" value="1"/>
</dbReference>
<accession>M1ZDC6</accession>
<dbReference type="GO" id="GO:0140664">
    <property type="term" value="F:ATP-dependent DNA damage sensor activity"/>
    <property type="evidence" value="ECO:0007669"/>
    <property type="project" value="InterPro"/>
</dbReference>
<keyword evidence="3" id="KW-0238">DNA-binding</keyword>
<dbReference type="GO" id="GO:0005524">
    <property type="term" value="F:ATP binding"/>
    <property type="evidence" value="ECO:0007669"/>
    <property type="project" value="UniProtKB-KW"/>
</dbReference>
<dbReference type="InterPro" id="IPR007696">
    <property type="entry name" value="DNA_mismatch_repair_MutS_core"/>
</dbReference>
<dbReference type="Proteomes" id="UP000245423">
    <property type="component" value="Chromosome 1"/>
</dbReference>
<keyword evidence="4" id="KW-0812">Transmembrane</keyword>
<dbReference type="Gene3D" id="1.10.1420.10">
    <property type="match status" value="1"/>
</dbReference>
<evidence type="ECO:0000256" key="2">
    <source>
        <dbReference type="ARBA" id="ARBA00022840"/>
    </source>
</evidence>
<organism evidence="7 8">
    <name type="scientific">[Clostridium] ultunense Esp</name>
    <dbReference type="NCBI Taxonomy" id="1288971"/>
    <lineage>
        <taxon>Bacteria</taxon>
        <taxon>Bacillati</taxon>
        <taxon>Bacillota</taxon>
        <taxon>Tissierellia</taxon>
        <taxon>Tissierellales</taxon>
        <taxon>Tepidimicrobiaceae</taxon>
        <taxon>Schnuerera</taxon>
    </lineage>
</organism>
<keyword evidence="8" id="KW-1185">Reference proteome</keyword>
<evidence type="ECO:0000256" key="4">
    <source>
        <dbReference type="SAM" id="Phobius"/>
    </source>
</evidence>
<evidence type="ECO:0000313" key="8">
    <source>
        <dbReference type="Proteomes" id="UP000245423"/>
    </source>
</evidence>
<evidence type="ECO:0000256" key="3">
    <source>
        <dbReference type="ARBA" id="ARBA00023125"/>
    </source>
</evidence>
<evidence type="ECO:0000259" key="5">
    <source>
        <dbReference type="SMART" id="SM00533"/>
    </source>
</evidence>
<evidence type="ECO:0000313" key="7">
    <source>
        <dbReference type="EMBL" id="SHD77983.1"/>
    </source>
</evidence>
<dbReference type="Gene3D" id="3.40.50.300">
    <property type="entry name" value="P-loop containing nucleotide triphosphate hydrolases"/>
    <property type="match status" value="1"/>
</dbReference>
<dbReference type="HOGENOM" id="CLU_030717_1_0_9"/>
<keyword evidence="1" id="KW-0547">Nucleotide-binding</keyword>
<keyword evidence="4" id="KW-0472">Membrane</keyword>
<evidence type="ECO:0000259" key="6">
    <source>
        <dbReference type="SMART" id="SM00534"/>
    </source>
</evidence>
<dbReference type="SUPFAM" id="SSF52540">
    <property type="entry name" value="P-loop containing nucleoside triphosphate hydrolases"/>
    <property type="match status" value="1"/>
</dbReference>
<name>M1ZDC6_9FIRM</name>
<protein>
    <submittedName>
        <fullName evidence="7">DNA mismatch repair protein MutS domain protein</fullName>
    </submittedName>
</protein>
<keyword evidence="4" id="KW-1133">Transmembrane helix</keyword>
<dbReference type="InterPro" id="IPR045076">
    <property type="entry name" value="MutS"/>
</dbReference>
<dbReference type="SUPFAM" id="SSF48334">
    <property type="entry name" value="DNA repair protein MutS, domain III"/>
    <property type="match status" value="1"/>
</dbReference>
<dbReference type="OrthoDB" id="9802448at2"/>